<evidence type="ECO:0000313" key="1">
    <source>
        <dbReference type="EMBL" id="GJD95341.1"/>
    </source>
</evidence>
<name>A0ABQ4RXN3_9HYPH</name>
<gene>
    <name evidence="1" type="ORF">OCOJLMKI_2553</name>
</gene>
<dbReference type="RefSeq" id="WP_283206736.1">
    <property type="nucleotide sequence ID" value="NZ_BPQP01000035.1"/>
</dbReference>
<sequence>MIITALLLAVGAAVALILTLVSAVAAEQTTSCEPSRVAATF</sequence>
<organism evidence="1 2">
    <name type="scientific">Methylobacterium iners</name>
    <dbReference type="NCBI Taxonomy" id="418707"/>
    <lineage>
        <taxon>Bacteria</taxon>
        <taxon>Pseudomonadati</taxon>
        <taxon>Pseudomonadota</taxon>
        <taxon>Alphaproteobacteria</taxon>
        <taxon>Hyphomicrobiales</taxon>
        <taxon>Methylobacteriaceae</taxon>
        <taxon>Methylobacterium</taxon>
    </lineage>
</organism>
<proteinExistence type="predicted"/>
<keyword evidence="2" id="KW-1185">Reference proteome</keyword>
<protein>
    <submittedName>
        <fullName evidence="1">Uncharacterized protein</fullName>
    </submittedName>
</protein>
<evidence type="ECO:0000313" key="2">
    <source>
        <dbReference type="Proteomes" id="UP001055125"/>
    </source>
</evidence>
<comment type="caution">
    <text evidence="1">The sequence shown here is derived from an EMBL/GenBank/DDBJ whole genome shotgun (WGS) entry which is preliminary data.</text>
</comment>
<dbReference type="EMBL" id="BPQP01000035">
    <property type="protein sequence ID" value="GJD95341.1"/>
    <property type="molecule type" value="Genomic_DNA"/>
</dbReference>
<dbReference type="Proteomes" id="UP001055125">
    <property type="component" value="Unassembled WGS sequence"/>
</dbReference>
<reference evidence="1" key="2">
    <citation type="submission" date="2021-08" db="EMBL/GenBank/DDBJ databases">
        <authorList>
            <person name="Tani A."/>
            <person name="Ola A."/>
            <person name="Ogura Y."/>
            <person name="Katsura K."/>
            <person name="Hayashi T."/>
        </authorList>
    </citation>
    <scope>NUCLEOTIDE SEQUENCE</scope>
    <source>
        <strain evidence="1">DSM 19015</strain>
    </source>
</reference>
<accession>A0ABQ4RXN3</accession>
<reference evidence="1" key="1">
    <citation type="journal article" date="2021" name="Front. Microbiol.">
        <title>Comprehensive Comparative Genomics and Phenotyping of Methylobacterium Species.</title>
        <authorList>
            <person name="Alessa O."/>
            <person name="Ogura Y."/>
            <person name="Fujitani Y."/>
            <person name="Takami H."/>
            <person name="Hayashi T."/>
            <person name="Sahin N."/>
            <person name="Tani A."/>
        </authorList>
    </citation>
    <scope>NUCLEOTIDE SEQUENCE</scope>
    <source>
        <strain evidence="1">DSM 19015</strain>
    </source>
</reference>